<feature type="region of interest" description="Disordered" evidence="1">
    <location>
        <begin position="93"/>
        <end position="134"/>
    </location>
</feature>
<evidence type="ECO:0000313" key="3">
    <source>
        <dbReference type="Proteomes" id="UP000593571"/>
    </source>
</evidence>
<gene>
    <name evidence="2" type="ORF">HJG63_008482</name>
</gene>
<dbReference type="EMBL" id="JACASE010000012">
    <property type="protein sequence ID" value="KAF6422638.1"/>
    <property type="molecule type" value="Genomic_DNA"/>
</dbReference>
<keyword evidence="3" id="KW-1185">Reference proteome</keyword>
<evidence type="ECO:0000256" key="1">
    <source>
        <dbReference type="SAM" id="MobiDB-lite"/>
    </source>
</evidence>
<name>A0A7J8DHJ0_ROUAE</name>
<dbReference type="Proteomes" id="UP000593571">
    <property type="component" value="Unassembled WGS sequence"/>
</dbReference>
<evidence type="ECO:0000313" key="2">
    <source>
        <dbReference type="EMBL" id="KAF6422638.1"/>
    </source>
</evidence>
<sequence>MTPKLHLRECRARRRFKRPQPRPAISTVYTPSIQGAARRSGGRPGVPLDSQKWVPAPSAGCVLGGGDASTKWGVAGGTVANTARQIKAYEGSSFPLDFPARPPGRGSPADSTSARGRWLTDAQGSGNWAAGPSPCTPQGAWGFVSFLPQCHTSEPTPATWTPG</sequence>
<dbReference type="AlphaFoldDB" id="A0A7J8DHJ0"/>
<reference evidence="2 3" key="1">
    <citation type="journal article" date="2020" name="Nature">
        <title>Six reference-quality genomes reveal evolution of bat adaptations.</title>
        <authorList>
            <person name="Jebb D."/>
            <person name="Huang Z."/>
            <person name="Pippel M."/>
            <person name="Hughes G.M."/>
            <person name="Lavrichenko K."/>
            <person name="Devanna P."/>
            <person name="Winkler S."/>
            <person name="Jermiin L.S."/>
            <person name="Skirmuntt E.C."/>
            <person name="Katzourakis A."/>
            <person name="Burkitt-Gray L."/>
            <person name="Ray D.A."/>
            <person name="Sullivan K.A.M."/>
            <person name="Roscito J.G."/>
            <person name="Kirilenko B.M."/>
            <person name="Davalos L.M."/>
            <person name="Corthals A.P."/>
            <person name="Power M.L."/>
            <person name="Jones G."/>
            <person name="Ransome R.D."/>
            <person name="Dechmann D.K.N."/>
            <person name="Locatelli A.G."/>
            <person name="Puechmaille S.J."/>
            <person name="Fedrigo O."/>
            <person name="Jarvis E.D."/>
            <person name="Hiller M."/>
            <person name="Vernes S.C."/>
            <person name="Myers E.W."/>
            <person name="Teeling E.C."/>
        </authorList>
    </citation>
    <scope>NUCLEOTIDE SEQUENCE [LARGE SCALE GENOMIC DNA]</scope>
    <source>
        <strain evidence="2">MRouAeg1</strain>
        <tissue evidence="2">Muscle</tissue>
    </source>
</reference>
<proteinExistence type="predicted"/>
<accession>A0A7J8DHJ0</accession>
<organism evidence="2 3">
    <name type="scientific">Rousettus aegyptiacus</name>
    <name type="common">Egyptian fruit bat</name>
    <name type="synonym">Pteropus aegyptiacus</name>
    <dbReference type="NCBI Taxonomy" id="9407"/>
    <lineage>
        <taxon>Eukaryota</taxon>
        <taxon>Metazoa</taxon>
        <taxon>Chordata</taxon>
        <taxon>Craniata</taxon>
        <taxon>Vertebrata</taxon>
        <taxon>Euteleostomi</taxon>
        <taxon>Mammalia</taxon>
        <taxon>Eutheria</taxon>
        <taxon>Laurasiatheria</taxon>
        <taxon>Chiroptera</taxon>
        <taxon>Yinpterochiroptera</taxon>
        <taxon>Pteropodoidea</taxon>
        <taxon>Pteropodidae</taxon>
        <taxon>Rousettinae</taxon>
        <taxon>Rousettus</taxon>
    </lineage>
</organism>
<comment type="caution">
    <text evidence="2">The sequence shown here is derived from an EMBL/GenBank/DDBJ whole genome shotgun (WGS) entry which is preliminary data.</text>
</comment>
<protein>
    <submittedName>
        <fullName evidence="2">Uncharacterized protein</fullName>
    </submittedName>
</protein>